<proteinExistence type="predicted"/>
<keyword evidence="2" id="KW-1185">Reference proteome</keyword>
<gene>
    <name evidence="1" type="ORF">ADUPG1_012137</name>
</gene>
<name>A0ABQ5K287_9EUKA</name>
<comment type="caution">
    <text evidence="1">The sequence shown here is derived from an EMBL/GenBank/DDBJ whole genome shotgun (WGS) entry which is preliminary data.</text>
</comment>
<sequence>MSDLEIVLVEEGEIKEPKSPLSYIIAFGKEKLQKMNVMLRCRHCKLSVGHVYSKKWSSKWKKEDFSCHCSRYLVDPMMTVITHAKTYSMGRIDSRLVLTPEIHMKYEDLVSEYHAIMNGPANALSSSDDSSRSDLHTPPIVIPVDSLSSPLNGDLFDDFGPADYDDMECVIESSESDISIPQSLPWRPCQDLSAHHVSHDSLIDIPTLIDSIKGRLSHAAKEIFDRTLTRDLSDSFSRTIRSRMLLDKKEFDITCSLPPIERIHELRRRVMQSSRECSFTYSGKTINFRWQNIGNCSNTHVRTQMGIATTLAQLEMSSVDRKWQAVKEKSFSEYINLCKSYDLTPVFIAPLLVFMDGVMTCRAGHTALCIRWTLANLRDDFKTKNAAWTEIAVVAESGQIATSAFLTQLVADAKLLQQGFEITINGTTVRIYGTLFHIIADGKQITDNIGTKHSSKDPCQWCDLKGTGLLLGNITGKRRHYSEIVSERTSTEDVHLHLPLWSAYMEGKILFSPLTLHTGDMLHVEDLGNSHEYLRQLCYTIWTQRYGEEITVFYPSSEEECRYDFSPLLMSEDEEGPTSVTTGGVSRLTTEKPTRRYIKVKEHQTSLDSVTSYSHLTFHHLLLMCILNDIYGLQYGTASTLTAAKETQAIARRHRDILIPLCLKAGIIVARTTQGSNETIVKKSKTHFVSHLPEWVSHCGPMAPFSAQPPSKTHSCCTGAPIHQSKIHKTSSTRHKLCYGQNGQESDWEAL</sequence>
<evidence type="ECO:0008006" key="3">
    <source>
        <dbReference type="Google" id="ProtNLM"/>
    </source>
</evidence>
<reference evidence="1" key="1">
    <citation type="submission" date="2022-03" db="EMBL/GenBank/DDBJ databases">
        <title>Draft genome sequence of Aduncisulcus paluster, a free-living microaerophilic Fornicata.</title>
        <authorList>
            <person name="Yuyama I."/>
            <person name="Kume K."/>
            <person name="Tamura T."/>
            <person name="Inagaki Y."/>
            <person name="Hashimoto T."/>
        </authorList>
    </citation>
    <scope>NUCLEOTIDE SEQUENCE</scope>
    <source>
        <strain evidence="1">NY0171</strain>
    </source>
</reference>
<protein>
    <recommendedName>
        <fullName evidence="3">Transposase</fullName>
    </recommendedName>
</protein>
<evidence type="ECO:0000313" key="1">
    <source>
        <dbReference type="EMBL" id="GKT22502.1"/>
    </source>
</evidence>
<dbReference type="EMBL" id="BQXS01012408">
    <property type="protein sequence ID" value="GKT22502.1"/>
    <property type="molecule type" value="Genomic_DNA"/>
</dbReference>
<evidence type="ECO:0000313" key="2">
    <source>
        <dbReference type="Proteomes" id="UP001057375"/>
    </source>
</evidence>
<dbReference type="Proteomes" id="UP001057375">
    <property type="component" value="Unassembled WGS sequence"/>
</dbReference>
<organism evidence="1 2">
    <name type="scientific">Aduncisulcus paluster</name>
    <dbReference type="NCBI Taxonomy" id="2918883"/>
    <lineage>
        <taxon>Eukaryota</taxon>
        <taxon>Metamonada</taxon>
        <taxon>Carpediemonas-like organisms</taxon>
        <taxon>Aduncisulcus</taxon>
    </lineage>
</organism>
<accession>A0ABQ5K287</accession>